<evidence type="ECO:0000313" key="1">
    <source>
        <dbReference type="EMBL" id="KAK0731592.1"/>
    </source>
</evidence>
<dbReference type="EMBL" id="JAUKUA010000001">
    <property type="protein sequence ID" value="KAK0731592.1"/>
    <property type="molecule type" value="Genomic_DNA"/>
</dbReference>
<evidence type="ECO:0000313" key="2">
    <source>
        <dbReference type="Proteomes" id="UP001172102"/>
    </source>
</evidence>
<keyword evidence="2" id="KW-1185">Reference proteome</keyword>
<sequence>MLPQLLELSDIPRLALTERELVDAIFTARPWALDQSKPKHWPDNAAVVLVTKGLARLLQDQEFLEQLLRHLRPNKKSKFSLLSVVVDGIPHEGHCDIPGTQVAQTVLRDSKYLLSSEGIAVLSGRLDSILPGLWDPAEAPPAVHHGDADNAQPALEFLVPSVAKRKPLRVTVPVANTLFTNGRPHTMCATEYEWKGQDGEEPVLKQTRLVERARQVVVPSTFGGWRYKNRFPQTRVPLLPLTPARKVVSGLGNILRQVEINGTPMPASKELEELIPKIMDYRTHIYGIEKAGVSVGVWAVIIPEKVMAKRAGLAPFLGEPRRAHMTPPIWLPEARAVFEWRYSQHCSQKLSIAPLLEAGCQVRKVLSGGGGWGEKQGLLSLDPQTRYSTPDQEDVEKFILAFKGEGGTASGITPGSWIQFVYEPLGGPLELAKPVSMARLPTYDPGNNRIIVGTRSTHSSSDSPSQVTVHEGAFGATASQGLYVAAKGIATKLDTANSYLSWGKATRGREDKGTDDIDPEY</sequence>
<name>A0AA40BC83_9PEZI</name>
<dbReference type="AlphaFoldDB" id="A0AA40BC83"/>
<proteinExistence type="predicted"/>
<comment type="caution">
    <text evidence="1">The sequence shown here is derived from an EMBL/GenBank/DDBJ whole genome shotgun (WGS) entry which is preliminary data.</text>
</comment>
<dbReference type="Proteomes" id="UP001172102">
    <property type="component" value="Unassembled WGS sequence"/>
</dbReference>
<reference evidence="1" key="1">
    <citation type="submission" date="2023-06" db="EMBL/GenBank/DDBJ databases">
        <title>Genome-scale phylogeny and comparative genomics of the fungal order Sordariales.</title>
        <authorList>
            <consortium name="Lawrence Berkeley National Laboratory"/>
            <person name="Hensen N."/>
            <person name="Bonometti L."/>
            <person name="Westerberg I."/>
            <person name="Brannstrom I.O."/>
            <person name="Guillou S."/>
            <person name="Cros-Aarteil S."/>
            <person name="Calhoun S."/>
            <person name="Haridas S."/>
            <person name="Kuo A."/>
            <person name="Mondo S."/>
            <person name="Pangilinan J."/>
            <person name="Riley R."/>
            <person name="Labutti K."/>
            <person name="Andreopoulos B."/>
            <person name="Lipzen A."/>
            <person name="Chen C."/>
            <person name="Yanf M."/>
            <person name="Daum C."/>
            <person name="Ng V."/>
            <person name="Clum A."/>
            <person name="Steindorff A."/>
            <person name="Ohm R."/>
            <person name="Martin F."/>
            <person name="Silar P."/>
            <person name="Natvig D."/>
            <person name="Lalanne C."/>
            <person name="Gautier V."/>
            <person name="Ament-Velasquez S.L."/>
            <person name="Kruys A."/>
            <person name="Hutchinson M.I."/>
            <person name="Powell A.J."/>
            <person name="Barry K."/>
            <person name="Miller A.N."/>
            <person name="Grigoriev I.V."/>
            <person name="Debuchy R."/>
            <person name="Gladieux P."/>
            <person name="Thoren M.H."/>
            <person name="Johannesson H."/>
        </authorList>
    </citation>
    <scope>NUCLEOTIDE SEQUENCE</scope>
    <source>
        <strain evidence="1">SMH4607-1</strain>
    </source>
</reference>
<gene>
    <name evidence="1" type="ORF">B0H67DRAFT_639962</name>
</gene>
<organism evidence="1 2">
    <name type="scientific">Lasiosphaeris hirsuta</name>
    <dbReference type="NCBI Taxonomy" id="260670"/>
    <lineage>
        <taxon>Eukaryota</taxon>
        <taxon>Fungi</taxon>
        <taxon>Dikarya</taxon>
        <taxon>Ascomycota</taxon>
        <taxon>Pezizomycotina</taxon>
        <taxon>Sordariomycetes</taxon>
        <taxon>Sordariomycetidae</taxon>
        <taxon>Sordariales</taxon>
        <taxon>Lasiosphaeriaceae</taxon>
        <taxon>Lasiosphaeris</taxon>
    </lineage>
</organism>
<accession>A0AA40BC83</accession>
<protein>
    <submittedName>
        <fullName evidence="1">Uncharacterized protein</fullName>
    </submittedName>
</protein>